<protein>
    <submittedName>
        <fullName evidence="2">BC_3066 protein</fullName>
    </submittedName>
</protein>
<feature type="chain" id="PRO_5002200924" evidence="1">
    <location>
        <begin position="27"/>
        <end position="143"/>
    </location>
</feature>
<evidence type="ECO:0000256" key="1">
    <source>
        <dbReference type="SAM" id="SignalP"/>
    </source>
</evidence>
<gene>
    <name evidence="2" type="primary">BC_3066</name>
    <name evidence="2" type="ORF">g.3953</name>
</gene>
<feature type="non-terminal residue" evidence="2">
    <location>
        <position position="1"/>
    </location>
</feature>
<feature type="signal peptide" evidence="1">
    <location>
        <begin position="1"/>
        <end position="26"/>
    </location>
</feature>
<feature type="non-terminal residue" evidence="2">
    <location>
        <position position="143"/>
    </location>
</feature>
<evidence type="ECO:0000313" key="2">
    <source>
        <dbReference type="EMBL" id="JAG71610.1"/>
    </source>
</evidence>
<keyword evidence="1" id="KW-0732">Signal</keyword>
<name>A0A0C9PLC3_9HYME</name>
<sequence>KKTFEMGTSLIFVGFICAFVFSSTEAYCSHNYMFEQCNSTGDGYTKICKPYKSSAVVEVFCERVVSSQNRMLDYTQSNVLFKEDDSHKFPTLKLTNRAYSDFSTINTLSFKNVSIEEASGPFRDCQVFYVYLTNNNLQEFPRD</sequence>
<dbReference type="AlphaFoldDB" id="A0A0C9PLC3"/>
<organism evidence="2">
    <name type="scientific">Fopius arisanus</name>
    <dbReference type="NCBI Taxonomy" id="64838"/>
    <lineage>
        <taxon>Eukaryota</taxon>
        <taxon>Metazoa</taxon>
        <taxon>Ecdysozoa</taxon>
        <taxon>Arthropoda</taxon>
        <taxon>Hexapoda</taxon>
        <taxon>Insecta</taxon>
        <taxon>Pterygota</taxon>
        <taxon>Neoptera</taxon>
        <taxon>Endopterygota</taxon>
        <taxon>Hymenoptera</taxon>
        <taxon>Apocrita</taxon>
        <taxon>Ichneumonoidea</taxon>
        <taxon>Braconidae</taxon>
        <taxon>Opiinae</taxon>
        <taxon>Fopius</taxon>
    </lineage>
</organism>
<accession>A0A0C9PLC3</accession>
<reference evidence="2" key="1">
    <citation type="submission" date="2015-01" db="EMBL/GenBank/DDBJ databases">
        <title>Transcriptome Assembly of Fopius arisanus.</title>
        <authorList>
            <person name="Geib S."/>
        </authorList>
    </citation>
    <scope>NUCLEOTIDE SEQUENCE</scope>
</reference>
<dbReference type="EMBL" id="GBYB01001843">
    <property type="protein sequence ID" value="JAG71610.1"/>
    <property type="molecule type" value="Transcribed_RNA"/>
</dbReference>
<proteinExistence type="predicted"/>